<proteinExistence type="predicted"/>
<feature type="region of interest" description="Disordered" evidence="1">
    <location>
        <begin position="84"/>
        <end position="163"/>
    </location>
</feature>
<dbReference type="AlphaFoldDB" id="A0A1E1LY21"/>
<dbReference type="Proteomes" id="UP000177625">
    <property type="component" value="Unassembled WGS sequence"/>
</dbReference>
<sequence length="443" mass="49526">MVIGHSLLTEHGGSACRFGAFLQDTLRGGTSQTNDPSPSSACTMIFSRLKRSSADHSQAVLKAILISKSSHVSNDQNGEAHRVIPEINLIPSSPPTSPLRKSNTVAGSPGFLAPPVLPSRKKNRRQRRQATEDSTQESVLLHRDRKSCQKCSQNGSKTLDSSSTTVRLMDRAIREENIRDLVTMATQHIAAFPFCQEYYVKHNSDILQSEHHSLTRELRDVLRFGNPKEYMTPLVLCPQETQSRDKYSGVRQWNQDLSIILQSMQEDGSYATFPISHNLILFARVCQGPRHRLSLSNVEFNQSEDMSQTINSVDEPELEIGELILTSTEKSENHADMFNFPVIGRKMLDCYLQVMAKTRVAISFTGWYKAKESSRKLNRERLMGYLDEEIGLSLSSDVTTISTLERENRTGHAEVVSVKKVIISVLNESFTQSTAELSATPGP</sequence>
<name>A0A1E1LY21_RHYSE</name>
<reference evidence="3" key="1">
    <citation type="submission" date="2016-03" db="EMBL/GenBank/DDBJ databases">
        <authorList>
            <person name="Guldener U."/>
        </authorList>
    </citation>
    <scope>NUCLEOTIDE SEQUENCE [LARGE SCALE GENOMIC DNA]</scope>
</reference>
<evidence type="ECO:0000313" key="2">
    <source>
        <dbReference type="EMBL" id="CZT41759.1"/>
    </source>
</evidence>
<accession>A0A1E1LY21</accession>
<gene>
    <name evidence="2" type="ORF">RSE6_01540</name>
</gene>
<dbReference type="EMBL" id="FJVC01000045">
    <property type="protein sequence ID" value="CZT41759.1"/>
    <property type="molecule type" value="Genomic_DNA"/>
</dbReference>
<evidence type="ECO:0000256" key="1">
    <source>
        <dbReference type="SAM" id="MobiDB-lite"/>
    </source>
</evidence>
<keyword evidence="3" id="KW-1185">Reference proteome</keyword>
<feature type="compositionally biased region" description="Basic residues" evidence="1">
    <location>
        <begin position="119"/>
        <end position="128"/>
    </location>
</feature>
<feature type="compositionally biased region" description="Polar residues" evidence="1">
    <location>
        <begin position="149"/>
        <end position="163"/>
    </location>
</feature>
<evidence type="ECO:0000313" key="3">
    <source>
        <dbReference type="Proteomes" id="UP000177625"/>
    </source>
</evidence>
<protein>
    <submittedName>
        <fullName evidence="2">Uncharacterized protein</fullName>
    </submittedName>
</protein>
<organism evidence="2 3">
    <name type="scientific">Rhynchosporium secalis</name>
    <name type="common">Barley scald fungus</name>
    <dbReference type="NCBI Taxonomy" id="38038"/>
    <lineage>
        <taxon>Eukaryota</taxon>
        <taxon>Fungi</taxon>
        <taxon>Dikarya</taxon>
        <taxon>Ascomycota</taxon>
        <taxon>Pezizomycotina</taxon>
        <taxon>Leotiomycetes</taxon>
        <taxon>Helotiales</taxon>
        <taxon>Ploettnerulaceae</taxon>
        <taxon>Rhynchosporium</taxon>
    </lineage>
</organism>